<evidence type="ECO:0000256" key="8">
    <source>
        <dbReference type="ARBA" id="ARBA00023027"/>
    </source>
</evidence>
<keyword evidence="14" id="KW-1185">Reference proteome</keyword>
<dbReference type="InterPro" id="IPR008927">
    <property type="entry name" value="6-PGluconate_DH-like_C_sf"/>
</dbReference>
<dbReference type="CDD" id="cd04909">
    <property type="entry name" value="ACT_PDH-BS"/>
    <property type="match status" value="1"/>
</dbReference>
<accession>E6LFW8</accession>
<gene>
    <name evidence="13" type="primary">tyrA</name>
    <name evidence="13" type="ORF">HMPREF9088_1258</name>
</gene>
<evidence type="ECO:0000256" key="10">
    <source>
        <dbReference type="ARBA" id="ARBA00049260"/>
    </source>
</evidence>
<dbReference type="Gene3D" id="3.40.50.720">
    <property type="entry name" value="NAD(P)-binding Rossmann-like Domain"/>
    <property type="match status" value="1"/>
</dbReference>
<dbReference type="Pfam" id="PF02153">
    <property type="entry name" value="PDH_N"/>
    <property type="match status" value="1"/>
</dbReference>
<dbReference type="NCBIfam" id="NF005107">
    <property type="entry name" value="PRK06545.1-5"/>
    <property type="match status" value="1"/>
</dbReference>
<keyword evidence="7 13" id="KW-0560">Oxidoreductase</keyword>
<keyword evidence="9" id="KW-0057">Aromatic amino acid biosynthesis</keyword>
<dbReference type="STRING" id="888064.HMPREF9088_1258"/>
<dbReference type="AlphaFoldDB" id="E6LFW8"/>
<dbReference type="PROSITE" id="PS51671">
    <property type="entry name" value="ACT"/>
    <property type="match status" value="1"/>
</dbReference>
<evidence type="ECO:0000256" key="2">
    <source>
        <dbReference type="ARBA" id="ARBA00007964"/>
    </source>
</evidence>
<dbReference type="Gene3D" id="1.10.3660.10">
    <property type="entry name" value="6-phosphogluconate dehydrogenase C-terminal like domain"/>
    <property type="match status" value="1"/>
</dbReference>
<evidence type="ECO:0000256" key="6">
    <source>
        <dbReference type="ARBA" id="ARBA00022605"/>
    </source>
</evidence>
<dbReference type="InterPro" id="IPR050812">
    <property type="entry name" value="Preph/Arog_dehydrog"/>
</dbReference>
<comment type="pathway">
    <text evidence="1">Amino-acid biosynthesis; L-tyrosine biosynthesis; (4-hydroxyphenyl)pyruvate from prephenate (NAD(+) route): step 1/1.</text>
</comment>
<dbReference type="FunFam" id="1.10.3660.10:FF:000003">
    <property type="entry name" value="Prephenate dehydrogenase"/>
    <property type="match status" value="1"/>
</dbReference>
<dbReference type="eggNOG" id="COG0287">
    <property type="taxonomic scope" value="Bacteria"/>
</dbReference>
<dbReference type="InterPro" id="IPR046825">
    <property type="entry name" value="PDH_C"/>
</dbReference>
<dbReference type="InterPro" id="IPR003099">
    <property type="entry name" value="Prephen_DH"/>
</dbReference>
<dbReference type="InterPro" id="IPR036291">
    <property type="entry name" value="NAD(P)-bd_dom_sf"/>
</dbReference>
<comment type="catalytic activity">
    <reaction evidence="10">
        <text>prephenate + NAD(+) = 3-(4-hydroxyphenyl)pyruvate + CO2 + NADH</text>
        <dbReference type="Rhea" id="RHEA:13869"/>
        <dbReference type="ChEBI" id="CHEBI:16526"/>
        <dbReference type="ChEBI" id="CHEBI:29934"/>
        <dbReference type="ChEBI" id="CHEBI:36242"/>
        <dbReference type="ChEBI" id="CHEBI:57540"/>
        <dbReference type="ChEBI" id="CHEBI:57945"/>
        <dbReference type="EC" id="1.3.1.12"/>
    </reaction>
</comment>
<dbReference type="GO" id="GO:0006571">
    <property type="term" value="P:tyrosine biosynthetic process"/>
    <property type="evidence" value="ECO:0007669"/>
    <property type="project" value="UniProtKB-UniPathway"/>
</dbReference>
<comment type="similarity">
    <text evidence="2">Belongs to the prephenate/arogenate dehydrogenase family.</text>
</comment>
<dbReference type="PANTHER" id="PTHR21363:SF0">
    <property type="entry name" value="PREPHENATE DEHYDROGENASE [NADP(+)]"/>
    <property type="match status" value="1"/>
</dbReference>
<proteinExistence type="inferred from homology"/>
<dbReference type="Pfam" id="PF20463">
    <property type="entry name" value="PDH_C"/>
    <property type="match status" value="1"/>
</dbReference>
<evidence type="ECO:0000256" key="3">
    <source>
        <dbReference type="ARBA" id="ARBA00012068"/>
    </source>
</evidence>
<evidence type="ECO:0000259" key="11">
    <source>
        <dbReference type="PROSITE" id="PS51176"/>
    </source>
</evidence>
<evidence type="ECO:0000313" key="14">
    <source>
        <dbReference type="Proteomes" id="UP000010296"/>
    </source>
</evidence>
<dbReference type="HOGENOM" id="CLU_055968_2_1_9"/>
<protein>
    <recommendedName>
        <fullName evidence="4">Prephenate dehydrogenase</fullName>
        <ecNumber evidence="3">1.3.1.12</ecNumber>
    </recommendedName>
</protein>
<dbReference type="Gene3D" id="3.30.70.260">
    <property type="match status" value="1"/>
</dbReference>
<organism evidence="13 14">
    <name type="scientific">Enterococcus italicus (strain DSM 15952 / CCUG 50447 / LMG 22039 / TP 1.5)</name>
    <dbReference type="NCBI Taxonomy" id="888064"/>
    <lineage>
        <taxon>Bacteria</taxon>
        <taxon>Bacillati</taxon>
        <taxon>Bacillota</taxon>
        <taxon>Bacilli</taxon>
        <taxon>Lactobacillales</taxon>
        <taxon>Enterococcaceae</taxon>
        <taxon>Enterococcus</taxon>
    </lineage>
</organism>
<evidence type="ECO:0000256" key="4">
    <source>
        <dbReference type="ARBA" id="ARBA00016891"/>
    </source>
</evidence>
<dbReference type="FunFam" id="3.40.50.720:FF:000208">
    <property type="entry name" value="Prephenate dehydrogenase"/>
    <property type="match status" value="1"/>
</dbReference>
<dbReference type="GO" id="GO:0008977">
    <property type="term" value="F:prephenate dehydrogenase (NAD+) activity"/>
    <property type="evidence" value="ECO:0007669"/>
    <property type="project" value="UniProtKB-EC"/>
</dbReference>
<evidence type="ECO:0000256" key="1">
    <source>
        <dbReference type="ARBA" id="ARBA00005067"/>
    </source>
</evidence>
<evidence type="ECO:0000313" key="13">
    <source>
        <dbReference type="EMBL" id="EFU73870.1"/>
    </source>
</evidence>
<keyword evidence="5" id="KW-0827">Tyrosine biosynthesis</keyword>
<keyword evidence="6" id="KW-0028">Amino-acid biosynthesis</keyword>
<comment type="caution">
    <text evidence="13">The sequence shown here is derived from an EMBL/GenBank/DDBJ whole genome shotgun (WGS) entry which is preliminary data.</text>
</comment>
<sequence>MKMEQTVFIVGLGLIGSSLAVCIKNEHPDITLLGYDAHQETMAIAKQQRIIDDFTEDFEQACLKADIIILAGPVHTTLAYLKQLAGYALKPNVLVTDVGSTKFEIVRYAEQFTFDFIGGHPMAGSHKSGVLAVDKRLFENAYFLFTPARQNDDRVNELQQLYQGTKAKFIELSPTEHDSITGMVSHLPHIIASSLVNQADSFSAEHPRVRQLAAGGFRDVTRIASSDPTMWTDILLSNQTLLVELIDAWQQNMDQVKHWIQNSQKEAIYTFFENAKETRDTLPIHQRGAIPGFYDLFVNVPDHPGVIAEVTSLIAEAKLSLVNVKILETREDIIGILQLSFKNEEDLLAAKNEIEAKTSYHCHMK</sequence>
<dbReference type="GO" id="GO:0004665">
    <property type="term" value="F:prephenate dehydrogenase (NADP+) activity"/>
    <property type="evidence" value="ECO:0007669"/>
    <property type="project" value="InterPro"/>
</dbReference>
<dbReference type="SUPFAM" id="SSF51735">
    <property type="entry name" value="NAD(P)-binding Rossmann-fold domains"/>
    <property type="match status" value="1"/>
</dbReference>
<feature type="domain" description="ACT" evidence="12">
    <location>
        <begin position="295"/>
        <end position="365"/>
    </location>
</feature>
<dbReference type="PANTHER" id="PTHR21363">
    <property type="entry name" value="PREPHENATE DEHYDROGENASE"/>
    <property type="match status" value="1"/>
</dbReference>
<dbReference type="Proteomes" id="UP000010296">
    <property type="component" value="Unassembled WGS sequence"/>
</dbReference>
<evidence type="ECO:0000256" key="9">
    <source>
        <dbReference type="ARBA" id="ARBA00023141"/>
    </source>
</evidence>
<dbReference type="PROSITE" id="PS51176">
    <property type="entry name" value="PDH_ADH"/>
    <property type="match status" value="1"/>
</dbReference>
<dbReference type="UniPathway" id="UPA00122">
    <property type="reaction ID" value="UER00961"/>
</dbReference>
<dbReference type="InterPro" id="IPR045865">
    <property type="entry name" value="ACT-like_dom_sf"/>
</dbReference>
<dbReference type="PATRIC" id="fig|888064.11.peg.546"/>
<feature type="domain" description="Prephenate/arogenate dehydrogenase" evidence="11">
    <location>
        <begin position="5"/>
        <end position="290"/>
    </location>
</feature>
<evidence type="ECO:0000256" key="7">
    <source>
        <dbReference type="ARBA" id="ARBA00023002"/>
    </source>
</evidence>
<evidence type="ECO:0000259" key="12">
    <source>
        <dbReference type="PROSITE" id="PS51671"/>
    </source>
</evidence>
<evidence type="ECO:0000256" key="5">
    <source>
        <dbReference type="ARBA" id="ARBA00022498"/>
    </source>
</evidence>
<dbReference type="GO" id="GO:0070403">
    <property type="term" value="F:NAD+ binding"/>
    <property type="evidence" value="ECO:0007669"/>
    <property type="project" value="InterPro"/>
</dbReference>
<dbReference type="SUPFAM" id="SSF48179">
    <property type="entry name" value="6-phosphogluconate dehydrogenase C-terminal domain-like"/>
    <property type="match status" value="1"/>
</dbReference>
<dbReference type="InterPro" id="IPR002912">
    <property type="entry name" value="ACT_dom"/>
</dbReference>
<dbReference type="EC" id="1.3.1.12" evidence="3"/>
<keyword evidence="8" id="KW-0520">NAD</keyword>
<dbReference type="SUPFAM" id="SSF55021">
    <property type="entry name" value="ACT-like"/>
    <property type="match status" value="1"/>
</dbReference>
<dbReference type="EMBL" id="AEPV01000044">
    <property type="protein sequence ID" value="EFU73870.1"/>
    <property type="molecule type" value="Genomic_DNA"/>
</dbReference>
<dbReference type="Pfam" id="PF01842">
    <property type="entry name" value="ACT"/>
    <property type="match status" value="1"/>
</dbReference>
<reference evidence="13 14" key="1">
    <citation type="submission" date="2010-12" db="EMBL/GenBank/DDBJ databases">
        <authorList>
            <person name="Muzny D."/>
            <person name="Qin X."/>
            <person name="Deng J."/>
            <person name="Jiang H."/>
            <person name="Liu Y."/>
            <person name="Qu J."/>
            <person name="Song X.-Z."/>
            <person name="Zhang L."/>
            <person name="Thornton R."/>
            <person name="Coyle M."/>
            <person name="Francisco L."/>
            <person name="Jackson L."/>
            <person name="Javaid M."/>
            <person name="Korchina V."/>
            <person name="Kovar C."/>
            <person name="Mata R."/>
            <person name="Mathew T."/>
            <person name="Ngo R."/>
            <person name="Nguyen L."/>
            <person name="Nguyen N."/>
            <person name="Okwuonu G."/>
            <person name="Ongeri F."/>
            <person name="Pham C."/>
            <person name="Simmons D."/>
            <person name="Wilczek-Boney K."/>
            <person name="Hale W."/>
            <person name="Jakkamsetti A."/>
            <person name="Pham P."/>
            <person name="Ruth R."/>
            <person name="San Lucas F."/>
            <person name="Warren J."/>
            <person name="Zhang J."/>
            <person name="Zhao Z."/>
            <person name="Zhou C."/>
            <person name="Zhu D."/>
            <person name="Lee S."/>
            <person name="Bess C."/>
            <person name="Blankenburg K."/>
            <person name="Forbes L."/>
            <person name="Fu Q."/>
            <person name="Gubbala S."/>
            <person name="Hirani K."/>
            <person name="Jayaseelan J.C."/>
            <person name="Lara F."/>
            <person name="Munidasa M."/>
            <person name="Palculict T."/>
            <person name="Patil S."/>
            <person name="Pu L.-L."/>
            <person name="Saada N."/>
            <person name="Tang L."/>
            <person name="Weissenberger G."/>
            <person name="Zhu Y."/>
            <person name="Hemphill L."/>
            <person name="Shang Y."/>
            <person name="Youmans B."/>
            <person name="Ayvaz T."/>
            <person name="Ross M."/>
            <person name="Santibanez J."/>
            <person name="Aqrawi P."/>
            <person name="Gross S."/>
            <person name="Joshi V."/>
            <person name="Fowler G."/>
            <person name="Nazareth L."/>
            <person name="Reid J."/>
            <person name="Worley K."/>
            <person name="Petrosino J."/>
            <person name="Highlander S."/>
            <person name="Gibbs R."/>
        </authorList>
    </citation>
    <scope>NUCLEOTIDE SEQUENCE [LARGE SCALE GENOMIC DNA]</scope>
    <source>
        <strain evidence="14">DSM 15952 / CCUG 50447 / LMG 22039 / TP 1.5</strain>
    </source>
</reference>
<dbReference type="InterPro" id="IPR046826">
    <property type="entry name" value="PDH_N"/>
</dbReference>
<name>E6LFW8_ENTI1</name>